<protein>
    <submittedName>
        <fullName evidence="2">Uncharacterized protein</fullName>
    </submittedName>
</protein>
<feature type="region of interest" description="Disordered" evidence="1">
    <location>
        <begin position="69"/>
        <end position="100"/>
    </location>
</feature>
<accession>A0A833X0D9</accession>
<dbReference type="EMBL" id="WSZM01000071">
    <property type="protein sequence ID" value="KAF4044421.1"/>
    <property type="molecule type" value="Genomic_DNA"/>
</dbReference>
<feature type="compositionally biased region" description="Acidic residues" evidence="1">
    <location>
        <begin position="78"/>
        <end position="88"/>
    </location>
</feature>
<keyword evidence="3" id="KW-1185">Reference proteome</keyword>
<gene>
    <name evidence="2" type="ORF">GN244_ATG03313</name>
</gene>
<dbReference type="AlphaFoldDB" id="A0A833X0D9"/>
<organism evidence="2 3">
    <name type="scientific">Phytophthora infestans</name>
    <name type="common">Potato late blight agent</name>
    <name type="synonym">Botrytis infestans</name>
    <dbReference type="NCBI Taxonomy" id="4787"/>
    <lineage>
        <taxon>Eukaryota</taxon>
        <taxon>Sar</taxon>
        <taxon>Stramenopiles</taxon>
        <taxon>Oomycota</taxon>
        <taxon>Peronosporomycetes</taxon>
        <taxon>Peronosporales</taxon>
        <taxon>Peronosporaceae</taxon>
        <taxon>Phytophthora</taxon>
    </lineage>
</organism>
<feature type="compositionally biased region" description="Basic and acidic residues" evidence="1">
    <location>
        <begin position="288"/>
        <end position="299"/>
    </location>
</feature>
<dbReference type="Proteomes" id="UP000602510">
    <property type="component" value="Unassembled WGS sequence"/>
</dbReference>
<name>A0A833X0D9_PHYIN</name>
<comment type="caution">
    <text evidence="2">The sequence shown here is derived from an EMBL/GenBank/DDBJ whole genome shotgun (WGS) entry which is preliminary data.</text>
</comment>
<feature type="region of interest" description="Disordered" evidence="1">
    <location>
        <begin position="220"/>
        <end position="302"/>
    </location>
</feature>
<feature type="compositionally biased region" description="Basic residues" evidence="1">
    <location>
        <begin position="224"/>
        <end position="236"/>
    </location>
</feature>
<proteinExistence type="predicted"/>
<evidence type="ECO:0000313" key="2">
    <source>
        <dbReference type="EMBL" id="KAF4044421.1"/>
    </source>
</evidence>
<reference evidence="2" key="1">
    <citation type="submission" date="2020-04" db="EMBL/GenBank/DDBJ databases">
        <title>Hybrid Assembly of Korean Phytophthora infestans isolates.</title>
        <authorList>
            <person name="Prokchorchik M."/>
            <person name="Lee Y."/>
            <person name="Seo J."/>
            <person name="Cho J.-H."/>
            <person name="Park Y.-E."/>
            <person name="Jang D.-C."/>
            <person name="Im J.-S."/>
            <person name="Choi J.-G."/>
            <person name="Park H.-J."/>
            <person name="Lee G.-B."/>
            <person name="Lee Y.-G."/>
            <person name="Hong S.-Y."/>
            <person name="Cho K."/>
            <person name="Sohn K.H."/>
        </authorList>
    </citation>
    <scope>NUCLEOTIDE SEQUENCE</scope>
    <source>
        <strain evidence="2">KR_1_A1</strain>
    </source>
</reference>
<evidence type="ECO:0000256" key="1">
    <source>
        <dbReference type="SAM" id="MobiDB-lite"/>
    </source>
</evidence>
<evidence type="ECO:0000313" key="3">
    <source>
        <dbReference type="Proteomes" id="UP000602510"/>
    </source>
</evidence>
<sequence length="606" mass="68690">METPALLPSSVECRLRSEESVAQYEDDFKRWLGARSVIVESLKDRPEVEQLFRHDFDILRAWEQQQLQTIQQRSMSDDSPDSEEEGEVREDAGGQAPPVQFESCVHKTPTANMLLRPEKCQTTRSRCELLKTEVASVDRFNWRIKHYGPNGYMDPTEMLSPIAIVLRPGETVETYEKVFQKWLWHKKLTLRILLNHPEEERRYRQCYAYSRVRQLERIKEMQMSRRRSRSRSRSPNRIHTITTKRLKYDERLESPNKYSRSVPRGTSPRDYLTKPARLNNVKRQFKYHKSEPADPRKVPPQEMASCFSNDLERRLETSYTEPDAKVADLVLTPSTCAPETPKSVFYEHRDAFATDEAEQHDPLSSTSTMVLIPPTQNANLKQPSEPFVDSKGGRISDDLSPNSSAVLLAAAEILTGADGIVLDPVKSRRVEHYIRVTEQIVVNETAINDALVHVAEINEEEAVQLVGQVAEAMLAVNEVKIQRDKVLAGVVAYEWSGKAADLDKQGQSQAEVQMAEAGSHQGLVLLYEELLQSDKVLQDLRSKLEACLEVVDSKGTAQDAQIDDVAHLIRQLSAKLAGNTRLKSQCEALSIGLLRCSPHSDASFVA</sequence>